<protein>
    <submittedName>
        <fullName evidence="8">Olfactomedin-4</fullName>
    </submittedName>
</protein>
<accession>A0A6P3FAS5</accession>
<keyword evidence="4" id="KW-0175">Coiled coil</keyword>
<evidence type="ECO:0000256" key="4">
    <source>
        <dbReference type="SAM" id="Coils"/>
    </source>
</evidence>
<dbReference type="Pfam" id="PF02191">
    <property type="entry name" value="OLF"/>
    <property type="match status" value="1"/>
</dbReference>
<dbReference type="FunCoup" id="A0A6P3FAS5">
    <property type="interactions" value="160"/>
</dbReference>
<feature type="domain" description="Olfactomedin-like" evidence="6">
    <location>
        <begin position="206"/>
        <end position="467"/>
    </location>
</feature>
<dbReference type="GeneID" id="101568757"/>
<dbReference type="PANTHER" id="PTHR23192:SF32">
    <property type="entry name" value="OLFACTOMEDIN 5"/>
    <property type="match status" value="1"/>
</dbReference>
<name>A0A6P3FAS5_OCTDE</name>
<comment type="subcellular location">
    <subcellularLocation>
        <location evidence="1">Secreted</location>
    </subcellularLocation>
</comment>
<dbReference type="AlphaFoldDB" id="A0A6P3FAS5"/>
<keyword evidence="5" id="KW-0732">Signal</keyword>
<evidence type="ECO:0000256" key="5">
    <source>
        <dbReference type="SAM" id="SignalP"/>
    </source>
</evidence>
<evidence type="ECO:0000313" key="8">
    <source>
        <dbReference type="RefSeq" id="XP_004642172.1"/>
    </source>
</evidence>
<dbReference type="RefSeq" id="XP_004642172.1">
    <property type="nucleotide sequence ID" value="XM_004642115.1"/>
</dbReference>
<dbReference type="SMART" id="SM00284">
    <property type="entry name" value="OLF"/>
    <property type="match status" value="1"/>
</dbReference>
<proteinExistence type="predicted"/>
<evidence type="ECO:0000259" key="6">
    <source>
        <dbReference type="PROSITE" id="PS51132"/>
    </source>
</evidence>
<keyword evidence="2" id="KW-0964">Secreted</keyword>
<dbReference type="PANTHER" id="PTHR23192">
    <property type="entry name" value="OLFACTOMEDIN-RELATED"/>
    <property type="match status" value="1"/>
</dbReference>
<evidence type="ECO:0000256" key="1">
    <source>
        <dbReference type="ARBA" id="ARBA00004613"/>
    </source>
</evidence>
<feature type="chain" id="PRO_5028235215" evidence="5">
    <location>
        <begin position="21"/>
        <end position="489"/>
    </location>
</feature>
<organism evidence="7 8">
    <name type="scientific">Octodon degus</name>
    <name type="common">Degu</name>
    <name type="synonym">Sciurus degus</name>
    <dbReference type="NCBI Taxonomy" id="10160"/>
    <lineage>
        <taxon>Eukaryota</taxon>
        <taxon>Metazoa</taxon>
        <taxon>Chordata</taxon>
        <taxon>Craniata</taxon>
        <taxon>Vertebrata</taxon>
        <taxon>Euteleostomi</taxon>
        <taxon>Mammalia</taxon>
        <taxon>Eutheria</taxon>
        <taxon>Euarchontoglires</taxon>
        <taxon>Glires</taxon>
        <taxon>Rodentia</taxon>
        <taxon>Hystricomorpha</taxon>
        <taxon>Octodontidae</taxon>
        <taxon>Octodon</taxon>
    </lineage>
</organism>
<dbReference type="GO" id="GO:0005615">
    <property type="term" value="C:extracellular space"/>
    <property type="evidence" value="ECO:0007669"/>
    <property type="project" value="TreeGrafter"/>
</dbReference>
<dbReference type="PROSITE" id="PS51132">
    <property type="entry name" value="OLF"/>
    <property type="match status" value="1"/>
</dbReference>
<comment type="caution">
    <text evidence="3">Lacks conserved residue(s) required for the propagation of feature annotation.</text>
</comment>
<feature type="signal peptide" evidence="5">
    <location>
        <begin position="1"/>
        <end position="20"/>
    </location>
</feature>
<reference evidence="8" key="1">
    <citation type="submission" date="2025-08" db="UniProtKB">
        <authorList>
            <consortium name="RefSeq"/>
        </authorList>
    </citation>
    <scope>IDENTIFICATION</scope>
</reference>
<keyword evidence="7" id="KW-1185">Reference proteome</keyword>
<dbReference type="InterPro" id="IPR050605">
    <property type="entry name" value="Olfactomedin-like_domain"/>
</dbReference>
<dbReference type="OrthoDB" id="8626508at2759"/>
<sequence length="489" mass="55289">MQSVSALLATLLLLPLLLRGEPELSSVSDLVDESGACQCTVYLPKSSIILQRLEELQSAMQELFSKYELKLSRARELVHASDHRQSQALDVIGMRESRNSSLAVLSYENSVFDQLHLELERMKKLAGQLMAKGRVNKESAGLLHQLNDLAMNVSLALKLLSNADLRSFVALQHEVDSLEQQLSECEREKEHQQTSRYTGAHQPAGSCVHGVLQRVSRPLVVQLNWRGLPYKAGAWGQDSAPNSNSSLHWVAPLSKDGRYFDYYRLYESYDDLMLLQKYEEFKMGYGDGSGNTVYQNFMYFNYYRTANMAKVDLSSNTLVLQRPLPGATFNNCFSYAGVPWMDLDFAGDEKGLWVLYATERSKGNLVVSLLNTSTLAVERTWYTSQYRPGLSGAFMACGVLYALRSLSTRQEEIFYAFDTATGKETHLSILLDKTLETLHGINYCPMDHKLYVYNDAFLVNYDLTFPTQKHRLQRPLAQRPVKSSKLSSP</sequence>
<dbReference type="OMA" id="TVYENFM"/>
<feature type="coiled-coil region" evidence="4">
    <location>
        <begin position="168"/>
        <end position="195"/>
    </location>
</feature>
<evidence type="ECO:0000256" key="3">
    <source>
        <dbReference type="PROSITE-ProRule" id="PRU00446"/>
    </source>
</evidence>
<dbReference type="GO" id="GO:0007165">
    <property type="term" value="P:signal transduction"/>
    <property type="evidence" value="ECO:0007669"/>
    <property type="project" value="TreeGrafter"/>
</dbReference>
<gene>
    <name evidence="8" type="primary">LOC101568757</name>
</gene>
<dbReference type="InParanoid" id="A0A6P3FAS5"/>
<evidence type="ECO:0000256" key="2">
    <source>
        <dbReference type="ARBA" id="ARBA00022525"/>
    </source>
</evidence>
<dbReference type="Proteomes" id="UP000515203">
    <property type="component" value="Unplaced"/>
</dbReference>
<evidence type="ECO:0000313" key="7">
    <source>
        <dbReference type="Proteomes" id="UP000515203"/>
    </source>
</evidence>
<dbReference type="InterPro" id="IPR003112">
    <property type="entry name" value="Olfac-like_dom"/>
</dbReference>